<reference evidence="2 3" key="1">
    <citation type="submission" date="2022-11" db="EMBL/GenBank/DDBJ databases">
        <title>Whole genome sequence of Eschrichtius robustus ER-17-0199.</title>
        <authorList>
            <person name="Bruniche-Olsen A."/>
            <person name="Black A.N."/>
            <person name="Fields C.J."/>
            <person name="Walden K."/>
            <person name="Dewoody J.A."/>
        </authorList>
    </citation>
    <scope>NUCLEOTIDE SEQUENCE [LARGE SCALE GENOMIC DNA]</scope>
    <source>
        <strain evidence="2">ER-17-0199</strain>
        <tissue evidence="2">Blubber</tissue>
    </source>
</reference>
<feature type="compositionally biased region" description="Low complexity" evidence="1">
    <location>
        <begin position="143"/>
        <end position="162"/>
    </location>
</feature>
<dbReference type="Proteomes" id="UP001159641">
    <property type="component" value="Unassembled WGS sequence"/>
</dbReference>
<keyword evidence="3" id="KW-1185">Reference proteome</keyword>
<comment type="caution">
    <text evidence="2">The sequence shown here is derived from an EMBL/GenBank/DDBJ whole genome shotgun (WGS) entry which is preliminary data.</text>
</comment>
<sequence length="393" mass="41071">MLRSPAILDPEVHVPAALNHRQGSGAIRSTASPGRTPACPQRPPSGVTRLLALPRRQCSESPARSVPPSRQAAPPHLGHRSGPTCVLPAAPEDSAPGPGPRPPAPDPRPPTPTLGPSSASPPPSPGCPRAAERKASRGPPTILPALPSLSPAPAVCAGAPAQPRHPRPRPQPPGHPPREAATGQARPAGLQFPACTAPPGAAEMQALLRLRLPACTAPPWGGQNAHPRLLKGAVTPSRPRRLRGRSREHCGPPGPSPCPTPSSSSFPPRGRPRRLGRDADKRRPGPPLWKAGPRTRRGRNVRTPHLAAAPGLREGRDGGAGGSWRGFGLCGPLGWTVYTLPAPDPRVGSAEEPPLHEPLGVPALRAAPRFPSDLTRGPRSRSRPGVRRPRRVP</sequence>
<feature type="region of interest" description="Disordered" evidence="1">
    <location>
        <begin position="17"/>
        <end position="197"/>
    </location>
</feature>
<feature type="compositionally biased region" description="Basic residues" evidence="1">
    <location>
        <begin position="293"/>
        <end position="302"/>
    </location>
</feature>
<name>A0AB34GXQ6_ESCRO</name>
<evidence type="ECO:0000313" key="2">
    <source>
        <dbReference type="EMBL" id="KAJ8783255.1"/>
    </source>
</evidence>
<evidence type="ECO:0000256" key="1">
    <source>
        <dbReference type="SAM" id="MobiDB-lite"/>
    </source>
</evidence>
<gene>
    <name evidence="2" type="ORF">J1605_009338</name>
</gene>
<feature type="region of interest" description="Disordered" evidence="1">
    <location>
        <begin position="215"/>
        <end position="320"/>
    </location>
</feature>
<proteinExistence type="predicted"/>
<dbReference type="EMBL" id="JAIQCJ010002088">
    <property type="protein sequence ID" value="KAJ8783255.1"/>
    <property type="molecule type" value="Genomic_DNA"/>
</dbReference>
<organism evidence="2 3">
    <name type="scientific">Eschrichtius robustus</name>
    <name type="common">California gray whale</name>
    <name type="synonym">Eschrichtius gibbosus</name>
    <dbReference type="NCBI Taxonomy" id="9764"/>
    <lineage>
        <taxon>Eukaryota</taxon>
        <taxon>Metazoa</taxon>
        <taxon>Chordata</taxon>
        <taxon>Craniata</taxon>
        <taxon>Vertebrata</taxon>
        <taxon>Euteleostomi</taxon>
        <taxon>Mammalia</taxon>
        <taxon>Eutheria</taxon>
        <taxon>Laurasiatheria</taxon>
        <taxon>Artiodactyla</taxon>
        <taxon>Whippomorpha</taxon>
        <taxon>Cetacea</taxon>
        <taxon>Mysticeti</taxon>
        <taxon>Eschrichtiidae</taxon>
        <taxon>Eschrichtius</taxon>
    </lineage>
</organism>
<dbReference type="AlphaFoldDB" id="A0AB34GXQ6"/>
<feature type="compositionally biased region" description="Pro residues" evidence="1">
    <location>
        <begin position="97"/>
        <end position="126"/>
    </location>
</feature>
<accession>A0AB34GXQ6</accession>
<protein>
    <recommendedName>
        <fullName evidence="4">Basic proline-rich protein-like</fullName>
    </recommendedName>
</protein>
<feature type="compositionally biased region" description="Basic residues" evidence="1">
    <location>
        <begin position="378"/>
        <end position="393"/>
    </location>
</feature>
<evidence type="ECO:0000313" key="3">
    <source>
        <dbReference type="Proteomes" id="UP001159641"/>
    </source>
</evidence>
<dbReference type="PRINTS" id="PR01217">
    <property type="entry name" value="PRICHEXTENSN"/>
</dbReference>
<feature type="region of interest" description="Disordered" evidence="1">
    <location>
        <begin position="344"/>
        <end position="393"/>
    </location>
</feature>
<evidence type="ECO:0008006" key="4">
    <source>
        <dbReference type="Google" id="ProtNLM"/>
    </source>
</evidence>